<dbReference type="Proteomes" id="UP000670527">
    <property type="component" value="Unassembled WGS sequence"/>
</dbReference>
<comment type="caution">
    <text evidence="1">The sequence shown here is derived from an EMBL/GenBank/DDBJ whole genome shotgun (WGS) entry which is preliminary data.</text>
</comment>
<protein>
    <submittedName>
        <fullName evidence="1">Uncharacterized protein</fullName>
    </submittedName>
</protein>
<gene>
    <name evidence="1" type="ORF">J4D97_08050</name>
</gene>
<keyword evidence="2" id="KW-1185">Reference proteome</keyword>
<accession>A0ABS3TAB6</accession>
<dbReference type="EMBL" id="JAGETX010000003">
    <property type="protein sequence ID" value="MBO3270595.1"/>
    <property type="molecule type" value="Genomic_DNA"/>
</dbReference>
<evidence type="ECO:0000313" key="2">
    <source>
        <dbReference type="Proteomes" id="UP000670527"/>
    </source>
</evidence>
<reference evidence="1 2" key="1">
    <citation type="submission" date="2021-03" db="EMBL/GenBank/DDBJ databases">
        <authorList>
            <person name="Kim M.K."/>
        </authorList>
    </citation>
    <scope>NUCLEOTIDE SEQUENCE [LARGE SCALE GENOMIC DNA]</scope>
    <source>
        <strain evidence="1 2">BT507</strain>
    </source>
</reference>
<proteinExistence type="predicted"/>
<sequence length="170" mass="19450">MHQLDSLYAVHGLMFGTAEGSAPSLQPQFSGIGKRWRTSHVYSLRTDTATLGPLPVRPEFWFRGGRFIGVTYQLPKESKTRAIRQQLVRRYGPPRTGNVMNSLYWLGERTYILYEDAVPNVTLHIASLDMLNEQVLETTVRQEARSFLGWQPDSLGLSRQFPLPSEKRKK</sequence>
<name>A0ABS3TAB6_9BACT</name>
<evidence type="ECO:0000313" key="1">
    <source>
        <dbReference type="EMBL" id="MBO3270595.1"/>
    </source>
</evidence>
<organism evidence="1 2">
    <name type="scientific">Hymenobacter defluvii</name>
    <dbReference type="NCBI Taxonomy" id="2054411"/>
    <lineage>
        <taxon>Bacteria</taxon>
        <taxon>Pseudomonadati</taxon>
        <taxon>Bacteroidota</taxon>
        <taxon>Cytophagia</taxon>
        <taxon>Cytophagales</taxon>
        <taxon>Hymenobacteraceae</taxon>
        <taxon>Hymenobacter</taxon>
    </lineage>
</organism>